<feature type="region of interest" description="Disordered" evidence="1">
    <location>
        <begin position="50"/>
        <end position="72"/>
    </location>
</feature>
<keyword evidence="3" id="KW-1185">Reference proteome</keyword>
<feature type="compositionally biased region" description="Low complexity" evidence="1">
    <location>
        <begin position="50"/>
        <end position="60"/>
    </location>
</feature>
<reference evidence="2 3" key="1">
    <citation type="submission" date="2014-06" db="EMBL/GenBank/DDBJ databases">
        <authorList>
            <person name="Bishop-Lilly K.A."/>
            <person name="Broomall S.M."/>
            <person name="Chain P.S."/>
            <person name="Chertkov O."/>
            <person name="Coyne S.R."/>
            <person name="Daligault H.E."/>
            <person name="Davenport K.W."/>
            <person name="Erkkila T."/>
            <person name="Frey K.G."/>
            <person name="Gibbons H.S."/>
            <person name="Gu W."/>
            <person name="Jaissle J."/>
            <person name="Johnson S.L."/>
            <person name="Koroleva G.I."/>
            <person name="Ladner J.T."/>
            <person name="Lo C.-C."/>
            <person name="Minogue T.D."/>
            <person name="Munk C."/>
            <person name="Palacios G.F."/>
            <person name="Redden C.L."/>
            <person name="Rosenzweig C.N."/>
            <person name="Scholz M.B."/>
            <person name="Teshima H."/>
            <person name="Xu Y."/>
        </authorList>
    </citation>
    <scope>NUCLEOTIDE SEQUENCE [LARGE SCALE GENOMIC DNA]</scope>
    <source>
        <strain evidence="2 3">EO147</strain>
    </source>
</reference>
<name>A0AAI8BAU5_9BURK</name>
<organism evidence="2 3">
    <name type="scientific">Burkholderia oklahomensis</name>
    <dbReference type="NCBI Taxonomy" id="342113"/>
    <lineage>
        <taxon>Bacteria</taxon>
        <taxon>Pseudomonadati</taxon>
        <taxon>Pseudomonadota</taxon>
        <taxon>Betaproteobacteria</taxon>
        <taxon>Burkholderiales</taxon>
        <taxon>Burkholderiaceae</taxon>
        <taxon>Burkholderia</taxon>
        <taxon>pseudomallei group</taxon>
    </lineage>
</organism>
<dbReference type="EMBL" id="CP008727">
    <property type="protein sequence ID" value="AIO68654.1"/>
    <property type="molecule type" value="Genomic_DNA"/>
</dbReference>
<evidence type="ECO:0000313" key="3">
    <source>
        <dbReference type="Proteomes" id="UP000029424"/>
    </source>
</evidence>
<evidence type="ECO:0000256" key="1">
    <source>
        <dbReference type="SAM" id="MobiDB-lite"/>
    </source>
</evidence>
<dbReference type="AlphaFoldDB" id="A0AAI8BAU5"/>
<dbReference type="Proteomes" id="UP000029424">
    <property type="component" value="Chromosome 2"/>
</dbReference>
<gene>
    <name evidence="2" type="ORF">DM82_4371</name>
</gene>
<dbReference type="RefSeq" id="WP_010107863.1">
    <property type="nucleotide sequence ID" value="NZ_CP008727.1"/>
</dbReference>
<protein>
    <submittedName>
        <fullName evidence="2">Uncharacterized protein</fullName>
    </submittedName>
</protein>
<evidence type="ECO:0000313" key="2">
    <source>
        <dbReference type="EMBL" id="AIO68654.1"/>
    </source>
</evidence>
<sequence length="72" mass="7619">MADKKLIWTKNGQVFAVTFPGERTDNTYGILAAEVDIDTPVGVGDIYPPQDAQADAAPTKKAVKKTPEATAA</sequence>
<accession>A0AAI8BAU5</accession>
<proteinExistence type="predicted"/>
<dbReference type="KEGG" id="bok:DM82_4371"/>